<evidence type="ECO:0000256" key="4">
    <source>
        <dbReference type="ARBA" id="ARBA00023163"/>
    </source>
</evidence>
<dbReference type="HAMAP" id="MF_00081">
    <property type="entry name" value="HrcA"/>
    <property type="match status" value="1"/>
</dbReference>
<name>A0A172T493_FERPE</name>
<dbReference type="PANTHER" id="PTHR34824">
    <property type="entry name" value="HEAT-INDUCIBLE TRANSCRIPTION REPRESSOR HRCA"/>
    <property type="match status" value="1"/>
</dbReference>
<dbReference type="GO" id="GO:0003677">
    <property type="term" value="F:DNA binding"/>
    <property type="evidence" value="ECO:0007669"/>
    <property type="project" value="InterPro"/>
</dbReference>
<dbReference type="InterPro" id="IPR002571">
    <property type="entry name" value="HrcA"/>
</dbReference>
<dbReference type="InterPro" id="IPR036388">
    <property type="entry name" value="WH-like_DNA-bd_sf"/>
</dbReference>
<dbReference type="NCBIfam" id="TIGR00331">
    <property type="entry name" value="hrcA"/>
    <property type="match status" value="1"/>
</dbReference>
<keyword evidence="3 5" id="KW-0346">Stress response</keyword>
<dbReference type="InterPro" id="IPR029016">
    <property type="entry name" value="GAF-like_dom_sf"/>
</dbReference>
<reference evidence="7 9" key="1">
    <citation type="submission" date="2014-08" db="EMBL/GenBank/DDBJ databases">
        <title>Fervidobacterium pennivorans DYC genome.</title>
        <authorList>
            <person name="Wushke S."/>
        </authorList>
    </citation>
    <scope>NUCLEOTIDE SEQUENCE [LARGE SCALE GENOMIC DNA]</scope>
    <source>
        <strain evidence="7 9">DYC</strain>
    </source>
</reference>
<evidence type="ECO:0000256" key="1">
    <source>
        <dbReference type="ARBA" id="ARBA00022491"/>
    </source>
</evidence>
<feature type="domain" description="Heat-inducible transcription repressor HrcA C-terminal" evidence="6">
    <location>
        <begin position="111"/>
        <end position="328"/>
    </location>
</feature>
<gene>
    <name evidence="5 8" type="primary">hrcA</name>
    <name evidence="8" type="ORF">ENU12_00845</name>
    <name evidence="7" type="ORF">JM64_06610</name>
</gene>
<dbReference type="Gene3D" id="3.30.390.60">
    <property type="entry name" value="Heat-inducible transcription repressor hrca homolog, domain 3"/>
    <property type="match status" value="1"/>
</dbReference>
<dbReference type="SUPFAM" id="SSF46785">
    <property type="entry name" value="Winged helix' DNA-binding domain"/>
    <property type="match status" value="1"/>
</dbReference>
<dbReference type="InterPro" id="IPR036390">
    <property type="entry name" value="WH_DNA-bd_sf"/>
</dbReference>
<dbReference type="PANTHER" id="PTHR34824:SF1">
    <property type="entry name" value="HEAT-INDUCIBLE TRANSCRIPTION REPRESSOR HRCA"/>
    <property type="match status" value="1"/>
</dbReference>
<reference evidence="8" key="2">
    <citation type="journal article" date="2020" name="mSystems">
        <title>Genome- and Community-Level Interaction Insights into Carbon Utilization and Element Cycling Functions of Hydrothermarchaeota in Hydrothermal Sediment.</title>
        <authorList>
            <person name="Zhou Z."/>
            <person name="Liu Y."/>
            <person name="Xu W."/>
            <person name="Pan J."/>
            <person name="Luo Z.H."/>
            <person name="Li M."/>
        </authorList>
    </citation>
    <scope>NUCLEOTIDE SEQUENCE [LARGE SCALE GENOMIC DNA]</scope>
    <source>
        <strain evidence="8">SpSt-640</strain>
    </source>
</reference>
<comment type="similarity">
    <text evidence="5">Belongs to the HrcA family.</text>
</comment>
<dbReference type="EMBL" id="DTBH01000022">
    <property type="protein sequence ID" value="HGQ76485.1"/>
    <property type="molecule type" value="Genomic_DNA"/>
</dbReference>
<sequence>MITVLGNDITERQKKVLYCIVQEYINTRTPVSSKRVLESAAIERSGATIRNDMNRLMRTGYIFQPHTSAGRVPTDKGLRFYVNELKKIREEIKSKSSQVEVAAKFPIGDMEKVLTGAAKLLSSSTKGMVIIEKPSPLTLRIKRIVVTPVSKNFSIANIITSLGLSSSIPIQHTELDDVEKIEQMLNKAMTGLTLNEFKSKLRDILTRINNFNNLNSFKDSDFGTISRGFLEITERLSVESYEDYITEGLPNLLANDRINLKKLQNILVYVSSDVFYKELFELENDIYIGKEHGLKFLEDFSVILGQFYSEDNPVGRVAVIFDKYGRYDLIMDSFEFMLNRLSEYFTIVSRNV</sequence>
<accession>A0A172T493</accession>
<evidence type="ECO:0000313" key="9">
    <source>
        <dbReference type="Proteomes" id="UP000077096"/>
    </source>
</evidence>
<dbReference type="AlphaFoldDB" id="A0A172T493"/>
<evidence type="ECO:0000313" key="8">
    <source>
        <dbReference type="EMBL" id="HGQ76485.1"/>
    </source>
</evidence>
<dbReference type="KEGG" id="fng:JM64_06610"/>
<proteinExistence type="inferred from homology"/>
<keyword evidence="4 5" id="KW-0804">Transcription</keyword>
<dbReference type="OrthoDB" id="9783139at2"/>
<dbReference type="EMBL" id="CP011393">
    <property type="protein sequence ID" value="ANE41663.1"/>
    <property type="molecule type" value="Genomic_DNA"/>
</dbReference>
<evidence type="ECO:0000256" key="5">
    <source>
        <dbReference type="HAMAP-Rule" id="MF_00081"/>
    </source>
</evidence>
<dbReference type="Gene3D" id="1.10.10.10">
    <property type="entry name" value="Winged helix-like DNA-binding domain superfamily/Winged helix DNA-binding domain"/>
    <property type="match status" value="1"/>
</dbReference>
<evidence type="ECO:0000259" key="6">
    <source>
        <dbReference type="Pfam" id="PF01628"/>
    </source>
</evidence>
<dbReference type="GO" id="GO:0045892">
    <property type="term" value="P:negative regulation of DNA-templated transcription"/>
    <property type="evidence" value="ECO:0007669"/>
    <property type="project" value="UniProtKB-UniRule"/>
</dbReference>
<keyword evidence="1 5" id="KW-0678">Repressor</keyword>
<dbReference type="PIRSF" id="PIRSF005485">
    <property type="entry name" value="HrcA"/>
    <property type="match status" value="1"/>
</dbReference>
<protein>
    <recommendedName>
        <fullName evidence="5">Heat-inducible transcription repressor HrcA</fullName>
    </recommendedName>
</protein>
<dbReference type="InterPro" id="IPR021153">
    <property type="entry name" value="HrcA_C"/>
</dbReference>
<dbReference type="InterPro" id="IPR023120">
    <property type="entry name" value="WHTH_transcript_rep_HrcA_IDD"/>
</dbReference>
<dbReference type="Gene3D" id="3.30.450.40">
    <property type="match status" value="1"/>
</dbReference>
<evidence type="ECO:0000313" key="7">
    <source>
        <dbReference type="EMBL" id="ANE41663.1"/>
    </source>
</evidence>
<dbReference type="Proteomes" id="UP000077096">
    <property type="component" value="Chromosome"/>
</dbReference>
<dbReference type="SUPFAM" id="SSF55781">
    <property type="entry name" value="GAF domain-like"/>
    <property type="match status" value="1"/>
</dbReference>
<evidence type="ECO:0000256" key="3">
    <source>
        <dbReference type="ARBA" id="ARBA00023016"/>
    </source>
</evidence>
<dbReference type="PATRIC" id="fig|93466.3.peg.1402"/>
<keyword evidence="2 5" id="KW-0805">Transcription regulation</keyword>
<comment type="function">
    <text evidence="5">Negative regulator of class I heat shock genes (grpE-dnaK-dnaJ and groELS operons). Prevents heat-shock induction of these operons.</text>
</comment>
<organism evidence="7 9">
    <name type="scientific">Fervidobacterium pennivorans</name>
    <dbReference type="NCBI Taxonomy" id="93466"/>
    <lineage>
        <taxon>Bacteria</taxon>
        <taxon>Thermotogati</taxon>
        <taxon>Thermotogota</taxon>
        <taxon>Thermotogae</taxon>
        <taxon>Thermotogales</taxon>
        <taxon>Fervidobacteriaceae</taxon>
        <taxon>Fervidobacterium</taxon>
    </lineage>
</organism>
<evidence type="ECO:0000256" key="2">
    <source>
        <dbReference type="ARBA" id="ARBA00023015"/>
    </source>
</evidence>
<dbReference type="Pfam" id="PF01628">
    <property type="entry name" value="HrcA"/>
    <property type="match status" value="1"/>
</dbReference>